<dbReference type="PROSITE" id="PS00715">
    <property type="entry name" value="SIGMA70_1"/>
    <property type="match status" value="1"/>
</dbReference>
<name>A0A6H1WQT9_9BACT</name>
<dbReference type="RefSeq" id="WP_168720305.1">
    <property type="nucleotide sequence ID" value="NZ_CP042909.1"/>
</dbReference>
<dbReference type="Proteomes" id="UP000501253">
    <property type="component" value="Chromosome"/>
</dbReference>
<evidence type="ECO:0000259" key="5">
    <source>
        <dbReference type="PROSITE" id="PS00715"/>
    </source>
</evidence>
<sequence>MKYLSRSPEELIFEHLPLVKYLAQRLAGRLPPALDSEDLVSAGILGLIEAARRFDPSRKIQFKTFAEFRIRGAMLDELRQLDWTPRSVKEKAAHLEKVITRLEQRLGRPPEDEEVARELGLSLDDYYRLLDEVRGLSLVDLEALRKKLEDQEGLDLEDLLAAEDQEDPFEKLGLKELAEALAQAISELPERERLVITLYYYEGLTMKEIGRVMGYTESRISQIHSKALLHLRGKLRERLGESYREFLS</sequence>
<evidence type="ECO:0000256" key="4">
    <source>
        <dbReference type="ARBA" id="ARBA00023163"/>
    </source>
</evidence>
<dbReference type="Pfam" id="PF04542">
    <property type="entry name" value="Sigma70_r2"/>
    <property type="match status" value="1"/>
</dbReference>
<dbReference type="SUPFAM" id="SSF88659">
    <property type="entry name" value="Sigma3 and sigma4 domains of RNA polymerase sigma factors"/>
    <property type="match status" value="2"/>
</dbReference>
<dbReference type="GO" id="GO:0016987">
    <property type="term" value="F:sigma factor activity"/>
    <property type="evidence" value="ECO:0007669"/>
    <property type="project" value="UniProtKB-KW"/>
</dbReference>
<dbReference type="PIRSF" id="PIRSF000770">
    <property type="entry name" value="RNA_pol_sigma-SigE/K"/>
    <property type="match status" value="1"/>
</dbReference>
<evidence type="ECO:0000256" key="3">
    <source>
        <dbReference type="ARBA" id="ARBA00023125"/>
    </source>
</evidence>
<dbReference type="InterPro" id="IPR007630">
    <property type="entry name" value="RNA_pol_sigma70_r4"/>
</dbReference>
<dbReference type="Gene3D" id="1.10.1740.10">
    <property type="match status" value="1"/>
</dbReference>
<keyword evidence="7" id="KW-1185">Reference proteome</keyword>
<evidence type="ECO:0000256" key="1">
    <source>
        <dbReference type="ARBA" id="ARBA00023015"/>
    </source>
</evidence>
<dbReference type="SUPFAM" id="SSF88946">
    <property type="entry name" value="Sigma2 domain of RNA polymerase sigma factors"/>
    <property type="match status" value="1"/>
</dbReference>
<dbReference type="Pfam" id="PF04539">
    <property type="entry name" value="Sigma70_r3"/>
    <property type="match status" value="1"/>
</dbReference>
<dbReference type="AlphaFoldDB" id="A0A6H1WQT9"/>
<dbReference type="NCBIfam" id="TIGR02937">
    <property type="entry name" value="sigma70-ECF"/>
    <property type="match status" value="1"/>
</dbReference>
<dbReference type="GO" id="GO:0003899">
    <property type="term" value="F:DNA-directed RNA polymerase activity"/>
    <property type="evidence" value="ECO:0007669"/>
    <property type="project" value="InterPro"/>
</dbReference>
<dbReference type="NCBIfam" id="NF005413">
    <property type="entry name" value="PRK06986.1"/>
    <property type="match status" value="1"/>
</dbReference>
<dbReference type="PANTHER" id="PTHR30385">
    <property type="entry name" value="SIGMA FACTOR F FLAGELLAR"/>
    <property type="match status" value="1"/>
</dbReference>
<protein>
    <submittedName>
        <fullName evidence="6">FliA/WhiG family RNA polymerase sigma factor</fullName>
    </submittedName>
</protein>
<dbReference type="CDD" id="cd06171">
    <property type="entry name" value="Sigma70_r4"/>
    <property type="match status" value="1"/>
</dbReference>
<keyword evidence="2" id="KW-0731">Sigma factor</keyword>
<dbReference type="PRINTS" id="PR00046">
    <property type="entry name" value="SIGMA70FCT"/>
</dbReference>
<proteinExistence type="predicted"/>
<dbReference type="EMBL" id="CP042909">
    <property type="protein sequence ID" value="QJA05520.1"/>
    <property type="molecule type" value="Genomic_DNA"/>
</dbReference>
<dbReference type="InterPro" id="IPR013324">
    <property type="entry name" value="RNA_pol_sigma_r3/r4-like"/>
</dbReference>
<dbReference type="PANTHER" id="PTHR30385:SF7">
    <property type="entry name" value="RNA POLYMERASE SIGMA FACTOR FLIA"/>
    <property type="match status" value="1"/>
</dbReference>
<keyword evidence="4" id="KW-0804">Transcription</keyword>
<dbReference type="InterPro" id="IPR007627">
    <property type="entry name" value="RNA_pol_sigma70_r2"/>
</dbReference>
<dbReference type="InterPro" id="IPR012845">
    <property type="entry name" value="RNA_pol_sigma_FliA_WhiG"/>
</dbReference>
<dbReference type="KEGG" id="tmai:FVE67_01345"/>
<keyword evidence="1" id="KW-0805">Transcription regulation</keyword>
<reference evidence="6 7" key="1">
    <citation type="submission" date="2019-08" db="EMBL/GenBank/DDBJ databases">
        <title>Complete genome sequence of Thermosulfurimonas marina SU872T, an anaerobic thermophilic chemolithoautotrophic bacterium isolated from a shallow marine hydrothermal vent.</title>
        <authorList>
            <person name="Allioux M."/>
            <person name="Jebbar M."/>
            <person name="Slobodkina G."/>
            <person name="Slobodkin A."/>
            <person name="Moalic Y."/>
            <person name="Frolova A."/>
            <person name="Shao Z."/>
            <person name="Alain K."/>
        </authorList>
    </citation>
    <scope>NUCLEOTIDE SEQUENCE [LARGE SCALE GENOMIC DNA]</scope>
    <source>
        <strain evidence="6 7">SU872</strain>
    </source>
</reference>
<dbReference type="InterPro" id="IPR013325">
    <property type="entry name" value="RNA_pol_sigma_r2"/>
</dbReference>
<accession>A0A6H1WQT9</accession>
<evidence type="ECO:0000256" key="2">
    <source>
        <dbReference type="ARBA" id="ARBA00023082"/>
    </source>
</evidence>
<feature type="domain" description="RNA polymerase sigma-70" evidence="5">
    <location>
        <begin position="38"/>
        <end position="51"/>
    </location>
</feature>
<evidence type="ECO:0000313" key="7">
    <source>
        <dbReference type="Proteomes" id="UP000501253"/>
    </source>
</evidence>
<dbReference type="GO" id="GO:0003677">
    <property type="term" value="F:DNA binding"/>
    <property type="evidence" value="ECO:0007669"/>
    <property type="project" value="UniProtKB-KW"/>
</dbReference>
<organism evidence="6 7">
    <name type="scientific">Thermosulfurimonas marina</name>
    <dbReference type="NCBI Taxonomy" id="2047767"/>
    <lineage>
        <taxon>Bacteria</taxon>
        <taxon>Pseudomonadati</taxon>
        <taxon>Thermodesulfobacteriota</taxon>
        <taxon>Thermodesulfobacteria</taxon>
        <taxon>Thermodesulfobacteriales</taxon>
        <taxon>Thermodesulfobacteriaceae</taxon>
        <taxon>Thermosulfurimonas</taxon>
    </lineage>
</organism>
<evidence type="ECO:0000313" key="6">
    <source>
        <dbReference type="EMBL" id="QJA05520.1"/>
    </source>
</evidence>
<dbReference type="Pfam" id="PF04545">
    <property type="entry name" value="Sigma70_r4"/>
    <property type="match status" value="1"/>
</dbReference>
<dbReference type="InterPro" id="IPR007624">
    <property type="entry name" value="RNA_pol_sigma70_r3"/>
</dbReference>
<gene>
    <name evidence="6" type="ORF">FVE67_01345</name>
</gene>
<dbReference type="InterPro" id="IPR014284">
    <property type="entry name" value="RNA_pol_sigma-70_dom"/>
</dbReference>
<dbReference type="InterPro" id="IPR000943">
    <property type="entry name" value="RNA_pol_sigma70"/>
</dbReference>
<dbReference type="GO" id="GO:0006352">
    <property type="term" value="P:DNA-templated transcription initiation"/>
    <property type="evidence" value="ECO:0007669"/>
    <property type="project" value="InterPro"/>
</dbReference>
<dbReference type="NCBIfam" id="TIGR02479">
    <property type="entry name" value="FliA_WhiG"/>
    <property type="match status" value="1"/>
</dbReference>
<keyword evidence="3" id="KW-0238">DNA-binding</keyword>
<dbReference type="Gene3D" id="1.20.140.160">
    <property type="match status" value="1"/>
</dbReference>